<name>A0A367G4T8_9FIRM</name>
<organism evidence="1 2">
    <name type="scientific">Blautia obeum</name>
    <dbReference type="NCBI Taxonomy" id="40520"/>
    <lineage>
        <taxon>Bacteria</taxon>
        <taxon>Bacillati</taxon>
        <taxon>Bacillota</taxon>
        <taxon>Clostridia</taxon>
        <taxon>Lachnospirales</taxon>
        <taxon>Lachnospiraceae</taxon>
        <taxon>Blautia</taxon>
    </lineage>
</organism>
<sequence>MAKTIKELTQDLLQAPSACKEVKEAAQNYLDAAGTEKEADAATAYVKELEADIMPIDGLISFAGSDMGAQVFGADDAKKILAHAEEIKASGAKYCDCPACAACEALLNKKAEILK</sequence>
<reference evidence="1 2" key="1">
    <citation type="submission" date="2018-02" db="EMBL/GenBank/DDBJ databases">
        <title>Complete genome sequencing of Faecalibacterium prausnitzii strains isolated from the human gut.</title>
        <authorList>
            <person name="Fitzgerald B.C."/>
            <person name="Shkoporov A.N."/>
            <person name="Ross P.R."/>
            <person name="Hill C."/>
        </authorList>
    </citation>
    <scope>NUCLEOTIDE SEQUENCE [LARGE SCALE GENOMIC DNA]</scope>
    <source>
        <strain evidence="1 2">APC942/31-1</strain>
    </source>
</reference>
<proteinExistence type="predicted"/>
<evidence type="ECO:0000313" key="2">
    <source>
        <dbReference type="Proteomes" id="UP000253208"/>
    </source>
</evidence>
<comment type="caution">
    <text evidence="1">The sequence shown here is derived from an EMBL/GenBank/DDBJ whole genome shotgun (WGS) entry which is preliminary data.</text>
</comment>
<accession>A0A367G4T8</accession>
<dbReference type="EMBL" id="PSQG01000003">
    <property type="protein sequence ID" value="RCH45717.1"/>
    <property type="molecule type" value="Genomic_DNA"/>
</dbReference>
<protein>
    <submittedName>
        <fullName evidence="1">Molecular chaperone Hsp90</fullName>
    </submittedName>
</protein>
<dbReference type="Proteomes" id="UP000253208">
    <property type="component" value="Unassembled WGS sequence"/>
</dbReference>
<gene>
    <name evidence="1" type="ORF">C4886_02535</name>
</gene>
<dbReference type="AlphaFoldDB" id="A0A367G4T8"/>
<dbReference type="RefSeq" id="WP_015525145.1">
    <property type="nucleotide sequence ID" value="NZ_PSQG01000003.1"/>
</dbReference>
<evidence type="ECO:0000313" key="1">
    <source>
        <dbReference type="EMBL" id="RCH45717.1"/>
    </source>
</evidence>